<sequence>MSISGIVFYSITSLFFHLLFVELGLNRIYIMSISSAPVPANEMERLLGLSELDIDYSDHQVTFQDLAKLAAKVAGTRISLVNLIDSLTQWTISNYGLDIDQMLREDSVCQYTIMESEHFEVGDLTEDERFKDKFYVTGEPNVKYYYGIPLKTGDGLQIGALCVLDQERKTLEPEKIELLKIIADEIVGRLKTHKVLENLKSRLLEAGQTQKKVAHDIRGPLGGIVGLAQIIRDQGDQNRMDEVLEFINLIHKSGNSILDLAEEILGSHKEKGTTAGSPRASNGQGFTLAIFKDKLEKLYGPQAKQKNIRFQVNTSPLTENIHFSKSKLLQITGNLISNSMKFTPPFGEVTVDLHLLIDQLKPALRISVKDSGVGITTENIQAIVSGNASSTNGTGGEQGFGFGLALVKHLVDSLGGTISISSQPGAGTNFEIDLPQNIY</sequence>
<dbReference type="SUPFAM" id="SSF55781">
    <property type="entry name" value="GAF domain-like"/>
    <property type="match status" value="1"/>
</dbReference>
<dbReference type="InterPro" id="IPR003018">
    <property type="entry name" value="GAF"/>
</dbReference>
<proteinExistence type="predicted"/>
<dbReference type="InterPro" id="IPR036890">
    <property type="entry name" value="HATPase_C_sf"/>
</dbReference>
<dbReference type="EMBL" id="BMIA01000001">
    <property type="protein sequence ID" value="GGH27682.1"/>
    <property type="molecule type" value="Genomic_DNA"/>
</dbReference>
<gene>
    <name evidence="6" type="ORF">GCM10007423_13660</name>
</gene>
<keyword evidence="4" id="KW-0812">Transmembrane</keyword>
<keyword evidence="4" id="KW-1133">Transmembrane helix</keyword>
<feature type="transmembrane region" description="Helical" evidence="4">
    <location>
        <begin position="6"/>
        <end position="25"/>
    </location>
</feature>
<dbReference type="Gene3D" id="1.10.287.130">
    <property type="match status" value="1"/>
</dbReference>
<dbReference type="PRINTS" id="PR00344">
    <property type="entry name" value="BCTRLSENSOR"/>
</dbReference>
<dbReference type="PANTHER" id="PTHR43547">
    <property type="entry name" value="TWO-COMPONENT HISTIDINE KINASE"/>
    <property type="match status" value="1"/>
</dbReference>
<dbReference type="PANTHER" id="PTHR43547:SF2">
    <property type="entry name" value="HYBRID SIGNAL TRANSDUCTION HISTIDINE KINASE C"/>
    <property type="match status" value="1"/>
</dbReference>
<dbReference type="Pfam" id="PF01590">
    <property type="entry name" value="GAF"/>
    <property type="match status" value="1"/>
</dbReference>
<evidence type="ECO:0000313" key="7">
    <source>
        <dbReference type="Proteomes" id="UP000600214"/>
    </source>
</evidence>
<keyword evidence="7" id="KW-1185">Reference proteome</keyword>
<dbReference type="InterPro" id="IPR003594">
    <property type="entry name" value="HATPase_dom"/>
</dbReference>
<dbReference type="SMART" id="SM00388">
    <property type="entry name" value="HisKA"/>
    <property type="match status" value="1"/>
</dbReference>
<comment type="caution">
    <text evidence="6">The sequence shown here is derived from an EMBL/GenBank/DDBJ whole genome shotgun (WGS) entry which is preliminary data.</text>
</comment>
<dbReference type="SUPFAM" id="SSF47384">
    <property type="entry name" value="Homodimeric domain of signal transducing histidine kinase"/>
    <property type="match status" value="1"/>
</dbReference>
<dbReference type="PROSITE" id="PS50109">
    <property type="entry name" value="HIS_KIN"/>
    <property type="match status" value="1"/>
</dbReference>
<comment type="catalytic activity">
    <reaction evidence="1">
        <text>ATP + protein L-histidine = ADP + protein N-phospho-L-histidine.</text>
        <dbReference type="EC" id="2.7.13.3"/>
    </reaction>
</comment>
<dbReference type="SMART" id="SM00387">
    <property type="entry name" value="HATPase_c"/>
    <property type="match status" value="1"/>
</dbReference>
<dbReference type="CDD" id="cd00082">
    <property type="entry name" value="HisKA"/>
    <property type="match status" value="1"/>
</dbReference>
<dbReference type="InterPro" id="IPR004358">
    <property type="entry name" value="Sig_transdc_His_kin-like_C"/>
</dbReference>
<evidence type="ECO:0000313" key="6">
    <source>
        <dbReference type="EMBL" id="GGH27682.1"/>
    </source>
</evidence>
<dbReference type="SMART" id="SM00065">
    <property type="entry name" value="GAF"/>
    <property type="match status" value="1"/>
</dbReference>
<dbReference type="Gene3D" id="3.30.450.40">
    <property type="match status" value="1"/>
</dbReference>
<feature type="domain" description="Histidine kinase" evidence="5">
    <location>
        <begin position="212"/>
        <end position="438"/>
    </location>
</feature>
<evidence type="ECO:0000259" key="5">
    <source>
        <dbReference type="PROSITE" id="PS50109"/>
    </source>
</evidence>
<evidence type="ECO:0000256" key="4">
    <source>
        <dbReference type="SAM" id="Phobius"/>
    </source>
</evidence>
<dbReference type="Pfam" id="PF02518">
    <property type="entry name" value="HATPase_c"/>
    <property type="match status" value="1"/>
</dbReference>
<evidence type="ECO:0000256" key="2">
    <source>
        <dbReference type="ARBA" id="ARBA00012438"/>
    </source>
</evidence>
<evidence type="ECO:0000256" key="3">
    <source>
        <dbReference type="ARBA" id="ARBA00022553"/>
    </source>
</evidence>
<dbReference type="InterPro" id="IPR003661">
    <property type="entry name" value="HisK_dim/P_dom"/>
</dbReference>
<dbReference type="InterPro" id="IPR036097">
    <property type="entry name" value="HisK_dim/P_sf"/>
</dbReference>
<keyword evidence="3" id="KW-0597">Phosphoprotein</keyword>
<dbReference type="EC" id="2.7.13.3" evidence="2"/>
<dbReference type="InterPro" id="IPR005467">
    <property type="entry name" value="His_kinase_dom"/>
</dbReference>
<dbReference type="Gene3D" id="3.30.565.10">
    <property type="entry name" value="Histidine kinase-like ATPase, C-terminal domain"/>
    <property type="match status" value="1"/>
</dbReference>
<evidence type="ECO:0000256" key="1">
    <source>
        <dbReference type="ARBA" id="ARBA00000085"/>
    </source>
</evidence>
<organism evidence="6 7">
    <name type="scientific">Dyadobacter endophyticus</name>
    <dbReference type="NCBI Taxonomy" id="1749036"/>
    <lineage>
        <taxon>Bacteria</taxon>
        <taxon>Pseudomonadati</taxon>
        <taxon>Bacteroidota</taxon>
        <taxon>Cytophagia</taxon>
        <taxon>Cytophagales</taxon>
        <taxon>Spirosomataceae</taxon>
        <taxon>Dyadobacter</taxon>
    </lineage>
</organism>
<name>A0ABQ1YIY8_9BACT</name>
<dbReference type="SUPFAM" id="SSF55874">
    <property type="entry name" value="ATPase domain of HSP90 chaperone/DNA topoisomerase II/histidine kinase"/>
    <property type="match status" value="1"/>
</dbReference>
<accession>A0ABQ1YIY8</accession>
<reference evidence="7" key="1">
    <citation type="journal article" date="2019" name="Int. J. Syst. Evol. Microbiol.">
        <title>The Global Catalogue of Microorganisms (GCM) 10K type strain sequencing project: providing services to taxonomists for standard genome sequencing and annotation.</title>
        <authorList>
            <consortium name="The Broad Institute Genomics Platform"/>
            <consortium name="The Broad Institute Genome Sequencing Center for Infectious Disease"/>
            <person name="Wu L."/>
            <person name="Ma J."/>
        </authorList>
    </citation>
    <scope>NUCLEOTIDE SEQUENCE [LARGE SCALE GENOMIC DNA]</scope>
    <source>
        <strain evidence="7">CGMCC 1.15288</strain>
    </source>
</reference>
<keyword evidence="4" id="KW-0472">Membrane</keyword>
<dbReference type="InterPro" id="IPR029016">
    <property type="entry name" value="GAF-like_dom_sf"/>
</dbReference>
<dbReference type="Pfam" id="PF00512">
    <property type="entry name" value="HisKA"/>
    <property type="match status" value="1"/>
</dbReference>
<dbReference type="Proteomes" id="UP000600214">
    <property type="component" value="Unassembled WGS sequence"/>
</dbReference>
<protein>
    <recommendedName>
        <fullName evidence="2">histidine kinase</fullName>
        <ecNumber evidence="2">2.7.13.3</ecNumber>
    </recommendedName>
</protein>